<keyword evidence="7" id="KW-1185">Reference proteome</keyword>
<keyword evidence="2" id="KW-0597">Phosphoprotein</keyword>
<proteinExistence type="predicted"/>
<reference evidence="6" key="1">
    <citation type="journal article" date="2020" name="Stud. Mycol.">
        <title>101 Dothideomycetes genomes: a test case for predicting lifestyles and emergence of pathogens.</title>
        <authorList>
            <person name="Haridas S."/>
            <person name="Albert R."/>
            <person name="Binder M."/>
            <person name="Bloem J."/>
            <person name="Labutti K."/>
            <person name="Salamov A."/>
            <person name="Andreopoulos B."/>
            <person name="Baker S."/>
            <person name="Barry K."/>
            <person name="Bills G."/>
            <person name="Bluhm B."/>
            <person name="Cannon C."/>
            <person name="Castanera R."/>
            <person name="Culley D."/>
            <person name="Daum C."/>
            <person name="Ezra D."/>
            <person name="Gonzalez J."/>
            <person name="Henrissat B."/>
            <person name="Kuo A."/>
            <person name="Liang C."/>
            <person name="Lipzen A."/>
            <person name="Lutzoni F."/>
            <person name="Magnuson J."/>
            <person name="Mondo S."/>
            <person name="Nolan M."/>
            <person name="Ohm R."/>
            <person name="Pangilinan J."/>
            <person name="Park H.-J."/>
            <person name="Ramirez L."/>
            <person name="Alfaro M."/>
            <person name="Sun H."/>
            <person name="Tritt A."/>
            <person name="Yoshinaga Y."/>
            <person name="Zwiers L.-H."/>
            <person name="Turgeon B."/>
            <person name="Goodwin S."/>
            <person name="Spatafora J."/>
            <person name="Crous P."/>
            <person name="Grigoriev I."/>
        </authorList>
    </citation>
    <scope>NUCLEOTIDE SEQUENCE</scope>
    <source>
        <strain evidence="6">CBS 122368</strain>
    </source>
</reference>
<dbReference type="InterPro" id="IPR014030">
    <property type="entry name" value="Ketoacyl_synth_N"/>
</dbReference>
<dbReference type="InterPro" id="IPR050091">
    <property type="entry name" value="PKS_NRPS_Biosynth_Enz"/>
</dbReference>
<evidence type="ECO:0000256" key="3">
    <source>
        <dbReference type="ARBA" id="ARBA00022679"/>
    </source>
</evidence>
<organism evidence="6 7">
    <name type="scientific">Trematosphaeria pertusa</name>
    <dbReference type="NCBI Taxonomy" id="390896"/>
    <lineage>
        <taxon>Eukaryota</taxon>
        <taxon>Fungi</taxon>
        <taxon>Dikarya</taxon>
        <taxon>Ascomycota</taxon>
        <taxon>Pezizomycotina</taxon>
        <taxon>Dothideomycetes</taxon>
        <taxon>Pleosporomycetidae</taxon>
        <taxon>Pleosporales</taxon>
        <taxon>Massarineae</taxon>
        <taxon>Trematosphaeriaceae</taxon>
        <taxon>Trematosphaeria</taxon>
    </lineage>
</organism>
<dbReference type="AlphaFoldDB" id="A0A6A6IEG3"/>
<evidence type="ECO:0000259" key="5">
    <source>
        <dbReference type="PROSITE" id="PS52004"/>
    </source>
</evidence>
<keyword evidence="3" id="KW-0808">Transferase</keyword>
<dbReference type="PANTHER" id="PTHR43775:SF20">
    <property type="entry name" value="HYBRID PKS-NRPS SYNTHETASE APDA"/>
    <property type="match status" value="1"/>
</dbReference>
<dbReference type="GO" id="GO:0004315">
    <property type="term" value="F:3-oxoacyl-[acyl-carrier-protein] synthase activity"/>
    <property type="evidence" value="ECO:0007669"/>
    <property type="project" value="InterPro"/>
</dbReference>
<feature type="region of interest" description="Disordered" evidence="4">
    <location>
        <begin position="197"/>
        <end position="225"/>
    </location>
</feature>
<dbReference type="Gene3D" id="3.40.47.10">
    <property type="match status" value="1"/>
</dbReference>
<feature type="domain" description="Ketosynthase family 3 (KS3)" evidence="5">
    <location>
        <begin position="1"/>
        <end position="242"/>
    </location>
</feature>
<accession>A0A6A6IEG3</accession>
<evidence type="ECO:0000313" key="7">
    <source>
        <dbReference type="Proteomes" id="UP000800094"/>
    </source>
</evidence>
<dbReference type="InterPro" id="IPR020841">
    <property type="entry name" value="PKS_Beta-ketoAc_synthase_dom"/>
</dbReference>
<evidence type="ECO:0000313" key="6">
    <source>
        <dbReference type="EMBL" id="KAF2248597.1"/>
    </source>
</evidence>
<protein>
    <submittedName>
        <fullName evidence="6">Polyketide synthase</fullName>
    </submittedName>
</protein>
<dbReference type="RefSeq" id="XP_033683601.1">
    <property type="nucleotide sequence ID" value="XM_033823758.1"/>
</dbReference>
<keyword evidence="1" id="KW-0596">Phosphopantetheine</keyword>
<gene>
    <name evidence="6" type="ORF">BU26DRAFT_427875</name>
</gene>
<evidence type="ECO:0000256" key="4">
    <source>
        <dbReference type="SAM" id="MobiDB-lite"/>
    </source>
</evidence>
<feature type="non-terminal residue" evidence="6">
    <location>
        <position position="1"/>
    </location>
</feature>
<dbReference type="PANTHER" id="PTHR43775">
    <property type="entry name" value="FATTY ACID SYNTHASE"/>
    <property type="match status" value="1"/>
</dbReference>
<evidence type="ECO:0000256" key="2">
    <source>
        <dbReference type="ARBA" id="ARBA00022553"/>
    </source>
</evidence>
<dbReference type="CDD" id="cd00833">
    <property type="entry name" value="PKS"/>
    <property type="match status" value="1"/>
</dbReference>
<dbReference type="SUPFAM" id="SSF53901">
    <property type="entry name" value="Thiolase-like"/>
    <property type="match status" value="2"/>
</dbReference>
<dbReference type="GO" id="GO:0004312">
    <property type="term" value="F:fatty acid synthase activity"/>
    <property type="evidence" value="ECO:0007669"/>
    <property type="project" value="TreeGrafter"/>
</dbReference>
<dbReference type="GO" id="GO:0044550">
    <property type="term" value="P:secondary metabolite biosynthetic process"/>
    <property type="evidence" value="ECO:0007669"/>
    <property type="project" value="TreeGrafter"/>
</dbReference>
<dbReference type="OrthoDB" id="329835at2759"/>
<dbReference type="Proteomes" id="UP000800094">
    <property type="component" value="Unassembled WGS sequence"/>
</dbReference>
<dbReference type="EMBL" id="ML987196">
    <property type="protein sequence ID" value="KAF2248597.1"/>
    <property type="molecule type" value="Genomic_DNA"/>
</dbReference>
<dbReference type="PROSITE" id="PS00606">
    <property type="entry name" value="KS3_1"/>
    <property type="match status" value="1"/>
</dbReference>
<dbReference type="InterPro" id="IPR018201">
    <property type="entry name" value="Ketoacyl_synth_AS"/>
</dbReference>
<feature type="compositionally biased region" description="Basic residues" evidence="4">
    <location>
        <begin position="211"/>
        <end position="221"/>
    </location>
</feature>
<evidence type="ECO:0000256" key="1">
    <source>
        <dbReference type="ARBA" id="ARBA00022450"/>
    </source>
</evidence>
<dbReference type="SMART" id="SM00825">
    <property type="entry name" value="PKS_KS"/>
    <property type="match status" value="1"/>
</dbReference>
<dbReference type="InterPro" id="IPR016039">
    <property type="entry name" value="Thiolase-like"/>
</dbReference>
<dbReference type="GeneID" id="54577088"/>
<name>A0A6A6IEG3_9PLEO</name>
<dbReference type="GO" id="GO:0006633">
    <property type="term" value="P:fatty acid biosynthetic process"/>
    <property type="evidence" value="ECO:0007669"/>
    <property type="project" value="InterPro"/>
</dbReference>
<sequence length="242" mass="26121">GHAIEGLRGSDTAMYVGTMTADYNDTFIRDHNTMPNYYATGTSRAIISNRVSYFFDWHGVSQTIDTACSSSLIALHQGVKALRSGESRVVVACGTQMLLGPEMYVGESTLKMLSLDTRSAMWGASANGYARGEGVAAVVVKRLSDAIADGDHIECIVHETGANQDGFSNGITVPNSEAQALLIRQTYARAGFDLENVPHDRPQFSRPTAQAHRRGIQKKRPPSINASGAICRARPRLCTSAQ</sequence>
<dbReference type="PROSITE" id="PS52004">
    <property type="entry name" value="KS3_2"/>
    <property type="match status" value="1"/>
</dbReference>
<dbReference type="Pfam" id="PF00109">
    <property type="entry name" value="ketoacyl-synt"/>
    <property type="match status" value="1"/>
</dbReference>